<accession>A0A016V1N4</accession>
<dbReference type="Proteomes" id="UP000024635">
    <property type="component" value="Unassembled WGS sequence"/>
</dbReference>
<evidence type="ECO:0000313" key="2">
    <source>
        <dbReference type="Proteomes" id="UP000024635"/>
    </source>
</evidence>
<name>A0A016V1N4_9BILA</name>
<dbReference type="PANTHER" id="PTHR44115:SF4">
    <property type="entry name" value="OXIDOREDUCTASE"/>
    <property type="match status" value="1"/>
</dbReference>
<gene>
    <name evidence="1" type="primary">Acey_s0019.g3885</name>
    <name evidence="1" type="ORF">Y032_0019g3885</name>
</gene>
<dbReference type="InterPro" id="IPR036291">
    <property type="entry name" value="NAD(P)-bd_dom_sf"/>
</dbReference>
<dbReference type="AlphaFoldDB" id="A0A016V1N4"/>
<evidence type="ECO:0008006" key="3">
    <source>
        <dbReference type="Google" id="ProtNLM"/>
    </source>
</evidence>
<dbReference type="Pfam" id="PF13561">
    <property type="entry name" value="adh_short_C2"/>
    <property type="match status" value="1"/>
</dbReference>
<proteinExistence type="predicted"/>
<evidence type="ECO:0000313" key="1">
    <source>
        <dbReference type="EMBL" id="EYC21539.1"/>
    </source>
</evidence>
<reference evidence="2" key="1">
    <citation type="journal article" date="2015" name="Nat. Genet.">
        <title>The genome and transcriptome of the zoonotic hookworm Ancylostoma ceylanicum identify infection-specific gene families.</title>
        <authorList>
            <person name="Schwarz E.M."/>
            <person name="Hu Y."/>
            <person name="Antoshechkin I."/>
            <person name="Miller M.M."/>
            <person name="Sternberg P.W."/>
            <person name="Aroian R.V."/>
        </authorList>
    </citation>
    <scope>NUCLEOTIDE SEQUENCE</scope>
    <source>
        <strain evidence="2">HY135</strain>
    </source>
</reference>
<dbReference type="OrthoDB" id="1669814at2759"/>
<sequence>MFLLSKNYYRQVIQCEEKLIAEHSRIPYQRIGKPEDVAEAILFLADRRRSNYIVGHQLVIDGGASLQMPLATDALKIFGAVAAEAIQKK</sequence>
<dbReference type="InterPro" id="IPR002347">
    <property type="entry name" value="SDR_fam"/>
</dbReference>
<organism evidence="1 2">
    <name type="scientific">Ancylostoma ceylanicum</name>
    <dbReference type="NCBI Taxonomy" id="53326"/>
    <lineage>
        <taxon>Eukaryota</taxon>
        <taxon>Metazoa</taxon>
        <taxon>Ecdysozoa</taxon>
        <taxon>Nematoda</taxon>
        <taxon>Chromadorea</taxon>
        <taxon>Rhabditida</taxon>
        <taxon>Rhabditina</taxon>
        <taxon>Rhabditomorpha</taxon>
        <taxon>Strongyloidea</taxon>
        <taxon>Ancylostomatidae</taxon>
        <taxon>Ancylostomatinae</taxon>
        <taxon>Ancylostoma</taxon>
    </lineage>
</organism>
<dbReference type="STRING" id="53326.A0A016V1N4"/>
<dbReference type="EMBL" id="JARK01001355">
    <property type="protein sequence ID" value="EYC21539.1"/>
    <property type="molecule type" value="Genomic_DNA"/>
</dbReference>
<keyword evidence="2" id="KW-1185">Reference proteome</keyword>
<protein>
    <recommendedName>
        <fullName evidence="3">3-oxoacyl-[acyl-carrier-protein] reductase domain protein</fullName>
    </recommendedName>
</protein>
<dbReference type="SUPFAM" id="SSF51735">
    <property type="entry name" value="NAD(P)-binding Rossmann-fold domains"/>
    <property type="match status" value="1"/>
</dbReference>
<comment type="caution">
    <text evidence="1">The sequence shown here is derived from an EMBL/GenBank/DDBJ whole genome shotgun (WGS) entry which is preliminary data.</text>
</comment>
<dbReference type="Gene3D" id="3.40.50.720">
    <property type="entry name" value="NAD(P)-binding Rossmann-like Domain"/>
    <property type="match status" value="1"/>
</dbReference>
<dbReference type="PANTHER" id="PTHR44115">
    <property type="entry name" value="PROTEIN CBG09704"/>
    <property type="match status" value="1"/>
</dbReference>